<dbReference type="Pfam" id="PF05812">
    <property type="entry name" value="Herpes_BLRF2"/>
    <property type="match status" value="1"/>
</dbReference>
<protein>
    <submittedName>
        <fullName evidence="4">ORF52</fullName>
    </submittedName>
</protein>
<evidence type="ECO:0000256" key="2">
    <source>
        <dbReference type="SAM" id="Coils"/>
    </source>
</evidence>
<dbReference type="Proteomes" id="UP000152314">
    <property type="component" value="Segment"/>
</dbReference>
<name>A0A0M3T9D2_9GAMA</name>
<sequence>MASKKGTPTHDDLVEQLEKLKIENKNLKKKLKKISEEDGGTGVSCSSTLLTENAKKVMVSAVTSMLTKQARDRIEQKVMDITSSAVTKEDFEKAVNNVTMRIEVSTAEGEGRATSRKSRTRARSKSRSKQPT</sequence>
<keyword evidence="5" id="KW-1185">Reference proteome</keyword>
<dbReference type="RefSeq" id="YP_009173931.1">
    <property type="nucleotide sequence ID" value="NC_028099.1"/>
</dbReference>
<dbReference type="EMBL" id="KT595939">
    <property type="protein sequence ID" value="ALE14766.1"/>
    <property type="molecule type" value="Genomic_DNA"/>
</dbReference>
<reference evidence="4 5" key="1">
    <citation type="journal article" date="2015" name="Genome Announc.">
        <title>First Complete Genome Sequence of Felis catus Gammaherpesvirus 1.</title>
        <authorList>
            <person name="Troyer R.M."/>
            <person name="Lee J.S."/>
            <person name="Vuyisich M."/>
            <person name="Chain P."/>
            <person name="Lo C.C."/>
            <person name="Kronmiller B."/>
            <person name="Bracha S."/>
            <person name="Avery A.C."/>
            <person name="VandeWoude S."/>
        </authorList>
    </citation>
    <scope>NUCLEOTIDE SEQUENCE [LARGE SCALE GENOMIC DNA]</scope>
    <source>
        <strain evidence="4">31286</strain>
    </source>
</reference>
<evidence type="ECO:0000313" key="4">
    <source>
        <dbReference type="EMBL" id="ALE14766.1"/>
    </source>
</evidence>
<organism evidence="4 5">
    <name type="scientific">Felid gammaherpesvirus 1</name>
    <dbReference type="NCBI Taxonomy" id="2560468"/>
    <lineage>
        <taxon>Viruses</taxon>
        <taxon>Duplodnaviria</taxon>
        <taxon>Heunggongvirae</taxon>
        <taxon>Peploviricota</taxon>
        <taxon>Herviviricetes</taxon>
        <taxon>Herpesvirales</taxon>
        <taxon>Orthoherpesviridae</taxon>
        <taxon>Gammaherpesvirinae</taxon>
        <taxon>Percavirus</taxon>
        <taxon>Percavirus felidgamma1</taxon>
    </lineage>
</organism>
<comment type="similarity">
    <text evidence="1">Belongs to the herpesviridae BLRF2 family.</text>
</comment>
<dbReference type="KEGG" id="vg:26100445"/>
<evidence type="ECO:0000256" key="1">
    <source>
        <dbReference type="ARBA" id="ARBA00008922"/>
    </source>
</evidence>
<dbReference type="InterPro" id="IPR008642">
    <property type="entry name" value="Herpes_BLRF2"/>
</dbReference>
<keyword evidence="2" id="KW-0175">Coiled coil</keyword>
<feature type="compositionally biased region" description="Basic residues" evidence="3">
    <location>
        <begin position="114"/>
        <end position="132"/>
    </location>
</feature>
<dbReference type="SUPFAM" id="SSF160459">
    <property type="entry name" value="BLRF2-like"/>
    <property type="match status" value="1"/>
</dbReference>
<evidence type="ECO:0000256" key="3">
    <source>
        <dbReference type="SAM" id="MobiDB-lite"/>
    </source>
</evidence>
<evidence type="ECO:0000313" key="5">
    <source>
        <dbReference type="Proteomes" id="UP000152314"/>
    </source>
</evidence>
<dbReference type="Gene3D" id="1.10.3390.10">
    <property type="entry name" value="YejL-like"/>
    <property type="match status" value="1"/>
</dbReference>
<dbReference type="GeneID" id="26100445"/>
<feature type="coiled-coil region" evidence="2">
    <location>
        <begin position="10"/>
        <end position="37"/>
    </location>
</feature>
<accession>A0A0M3T9D2</accession>
<feature type="region of interest" description="Disordered" evidence="3">
    <location>
        <begin position="105"/>
        <end position="132"/>
    </location>
</feature>
<proteinExistence type="inferred from homology"/>